<name>A0A5P1WY01_9LACO</name>
<dbReference type="InterPro" id="IPR016152">
    <property type="entry name" value="PTrfase/Anion_transptr"/>
</dbReference>
<evidence type="ECO:0000256" key="5">
    <source>
        <dbReference type="ARBA" id="ARBA00022679"/>
    </source>
</evidence>
<dbReference type="SUPFAM" id="SSF55804">
    <property type="entry name" value="Phoshotransferase/anion transport protein"/>
    <property type="match status" value="1"/>
</dbReference>
<gene>
    <name evidence="12" type="ORF">F0161_00700</name>
</gene>
<dbReference type="Gene3D" id="3.40.930.10">
    <property type="entry name" value="Mannitol-specific EII, Chain A"/>
    <property type="match status" value="1"/>
</dbReference>
<dbReference type="InterPro" id="IPR051351">
    <property type="entry name" value="Ascorbate-PTS_EIIA_comp"/>
</dbReference>
<dbReference type="PANTHER" id="PTHR36203:SF1">
    <property type="entry name" value="ASCORBATE-SPECIFIC PTS SYSTEM EIIA COMPONENT"/>
    <property type="match status" value="1"/>
</dbReference>
<dbReference type="AlphaFoldDB" id="A0A5P1WY01"/>
<dbReference type="GO" id="GO:0016301">
    <property type="term" value="F:kinase activity"/>
    <property type="evidence" value="ECO:0007669"/>
    <property type="project" value="UniProtKB-KW"/>
</dbReference>
<evidence type="ECO:0000256" key="1">
    <source>
        <dbReference type="ARBA" id="ARBA00004496"/>
    </source>
</evidence>
<keyword evidence="7" id="KW-0418">Kinase</keyword>
<evidence type="ECO:0000256" key="6">
    <source>
        <dbReference type="ARBA" id="ARBA00022683"/>
    </source>
</evidence>
<dbReference type="KEGG" id="lnn:F0161_00700"/>
<proteinExistence type="predicted"/>
<evidence type="ECO:0000256" key="9">
    <source>
        <dbReference type="ARBA" id="ARBA00041175"/>
    </source>
</evidence>
<comment type="function">
    <text evidence="8">The phosphoenolpyruvate-dependent sugar phosphotransferase system (sugar PTS), a major carbohydrate active transport system, catalyzes the phosphorylation of incoming sugar substrates concomitantly with their translocation across the cell membrane. The enzyme II UlaABC PTS system is involved in ascorbate transport.</text>
</comment>
<dbReference type="OrthoDB" id="369398at2"/>
<dbReference type="PROSITE" id="PS51094">
    <property type="entry name" value="PTS_EIIA_TYPE_2"/>
    <property type="match status" value="1"/>
</dbReference>
<keyword evidence="5" id="KW-0808">Transferase</keyword>
<evidence type="ECO:0000256" key="8">
    <source>
        <dbReference type="ARBA" id="ARBA00037387"/>
    </source>
</evidence>
<dbReference type="GO" id="GO:0009401">
    <property type="term" value="P:phosphoenolpyruvate-dependent sugar phosphotransferase system"/>
    <property type="evidence" value="ECO:0007669"/>
    <property type="project" value="UniProtKB-KW"/>
</dbReference>
<evidence type="ECO:0000313" key="12">
    <source>
        <dbReference type="EMBL" id="QER66530.1"/>
    </source>
</evidence>
<keyword evidence="12" id="KW-0762">Sugar transport</keyword>
<dbReference type="PANTHER" id="PTHR36203">
    <property type="entry name" value="ASCORBATE-SPECIFIC PTS SYSTEM EIIA COMPONENT"/>
    <property type="match status" value="1"/>
</dbReference>
<keyword evidence="2" id="KW-0813">Transport</keyword>
<dbReference type="GO" id="GO:0005737">
    <property type="term" value="C:cytoplasm"/>
    <property type="evidence" value="ECO:0007669"/>
    <property type="project" value="UniProtKB-SubCell"/>
</dbReference>
<dbReference type="EMBL" id="CP043939">
    <property type="protein sequence ID" value="QER66530.1"/>
    <property type="molecule type" value="Genomic_DNA"/>
</dbReference>
<dbReference type="InterPro" id="IPR002178">
    <property type="entry name" value="PTS_EIIA_type-2_dom"/>
</dbReference>
<reference evidence="12 13" key="1">
    <citation type="submission" date="2019-09" db="EMBL/GenBank/DDBJ databases">
        <title>Complete Genome Sequence of Lactobacillus nenjiangensis SH-Y15, isolated from sauerkraut.</title>
        <authorList>
            <person name="Yang H."/>
        </authorList>
    </citation>
    <scope>NUCLEOTIDE SEQUENCE [LARGE SCALE GENOMIC DNA]</scope>
    <source>
        <strain evidence="12 13">SH-Y15</strain>
    </source>
</reference>
<organism evidence="12 13">
    <name type="scientific">Paucilactobacillus nenjiangensis</name>
    <dbReference type="NCBI Taxonomy" id="1296540"/>
    <lineage>
        <taxon>Bacteria</taxon>
        <taxon>Bacillati</taxon>
        <taxon>Bacillota</taxon>
        <taxon>Bacilli</taxon>
        <taxon>Lactobacillales</taxon>
        <taxon>Lactobacillaceae</taxon>
        <taxon>Paucilactobacillus</taxon>
    </lineage>
</organism>
<evidence type="ECO:0000259" key="11">
    <source>
        <dbReference type="PROSITE" id="PS51094"/>
    </source>
</evidence>
<evidence type="ECO:0000256" key="4">
    <source>
        <dbReference type="ARBA" id="ARBA00022553"/>
    </source>
</evidence>
<keyword evidence="4" id="KW-0597">Phosphoprotein</keyword>
<evidence type="ECO:0000256" key="7">
    <source>
        <dbReference type="ARBA" id="ARBA00022777"/>
    </source>
</evidence>
<keyword evidence="6" id="KW-0598">Phosphotransferase system</keyword>
<dbReference type="Proteomes" id="UP000325295">
    <property type="component" value="Chromosome"/>
</dbReference>
<sequence length="157" mass="17858">MSMLNYFYDNDLIRIYKDQPKDWRDSLKISSENLVSKDIITEEYVNEIINNVETNGAYIVIVPGVVMPHALATGPGVLDTGISFSKFEEPVSFEKDNPEKQGKLFFTLAAKDEEQHLKNIQDLMELLLTEGMIEALSGIETMEDYEHVMRDFETAGS</sequence>
<evidence type="ECO:0000256" key="3">
    <source>
        <dbReference type="ARBA" id="ARBA00022490"/>
    </source>
</evidence>
<accession>A0A5P1WY01</accession>
<evidence type="ECO:0000313" key="13">
    <source>
        <dbReference type="Proteomes" id="UP000325295"/>
    </source>
</evidence>
<protein>
    <recommendedName>
        <fullName evidence="9">Ascorbate-specific PTS system EIIA component</fullName>
    </recommendedName>
    <alternativeName>
        <fullName evidence="10">Ascorbate-specific phosphotransferase enzyme IIA component</fullName>
    </alternativeName>
</protein>
<feature type="domain" description="PTS EIIA type-2" evidence="11">
    <location>
        <begin position="6"/>
        <end position="152"/>
    </location>
</feature>
<dbReference type="Pfam" id="PF00359">
    <property type="entry name" value="PTS_EIIA_2"/>
    <property type="match status" value="1"/>
</dbReference>
<keyword evidence="3" id="KW-0963">Cytoplasm</keyword>
<keyword evidence="13" id="KW-1185">Reference proteome</keyword>
<evidence type="ECO:0000256" key="2">
    <source>
        <dbReference type="ARBA" id="ARBA00022448"/>
    </source>
</evidence>
<comment type="subcellular location">
    <subcellularLocation>
        <location evidence="1">Cytoplasm</location>
    </subcellularLocation>
</comment>
<evidence type="ECO:0000256" key="10">
    <source>
        <dbReference type="ARBA" id="ARBA00042072"/>
    </source>
</evidence>
<dbReference type="RefSeq" id="WP_150203144.1">
    <property type="nucleotide sequence ID" value="NZ_CP043939.1"/>
</dbReference>